<dbReference type="Proteomes" id="UP001642540">
    <property type="component" value="Unassembled WGS sequence"/>
</dbReference>
<proteinExistence type="predicted"/>
<protein>
    <submittedName>
        <fullName evidence="1">Uncharacterized protein</fullName>
    </submittedName>
</protein>
<dbReference type="EMBL" id="CAXLJM020000141">
    <property type="protein sequence ID" value="CAL8140771.1"/>
    <property type="molecule type" value="Genomic_DNA"/>
</dbReference>
<comment type="caution">
    <text evidence="1">The sequence shown here is derived from an EMBL/GenBank/DDBJ whole genome shotgun (WGS) entry which is preliminary data.</text>
</comment>
<accession>A0ABP1S109</accession>
<sequence length="101" mass="11801">MCEEVCNIACTIAQQQDNLYDVWKETKKKWESEEPPSDQILKMSRKERKSLVKLWRERELIAAQEKIKFDDLKAEWDAGKGRLDLVVMDCLRGVAELRGST</sequence>
<organism evidence="1 2">
    <name type="scientific">Orchesella dallaii</name>
    <dbReference type="NCBI Taxonomy" id="48710"/>
    <lineage>
        <taxon>Eukaryota</taxon>
        <taxon>Metazoa</taxon>
        <taxon>Ecdysozoa</taxon>
        <taxon>Arthropoda</taxon>
        <taxon>Hexapoda</taxon>
        <taxon>Collembola</taxon>
        <taxon>Entomobryomorpha</taxon>
        <taxon>Entomobryoidea</taxon>
        <taxon>Orchesellidae</taxon>
        <taxon>Orchesellinae</taxon>
        <taxon>Orchesella</taxon>
    </lineage>
</organism>
<keyword evidence="2" id="KW-1185">Reference proteome</keyword>
<evidence type="ECO:0000313" key="2">
    <source>
        <dbReference type="Proteomes" id="UP001642540"/>
    </source>
</evidence>
<name>A0ABP1S109_9HEXA</name>
<reference evidence="1 2" key="1">
    <citation type="submission" date="2024-08" db="EMBL/GenBank/DDBJ databases">
        <authorList>
            <person name="Cucini C."/>
            <person name="Frati F."/>
        </authorList>
    </citation>
    <scope>NUCLEOTIDE SEQUENCE [LARGE SCALE GENOMIC DNA]</scope>
</reference>
<evidence type="ECO:0000313" key="1">
    <source>
        <dbReference type="EMBL" id="CAL8140771.1"/>
    </source>
</evidence>
<gene>
    <name evidence="1" type="ORF">ODALV1_LOCUS28413</name>
</gene>